<dbReference type="GeneID" id="64869066"/>
<proteinExistence type="predicted"/>
<feature type="domain" description="Transposase IS30-like HTH" evidence="2">
    <location>
        <begin position="168"/>
        <end position="208"/>
    </location>
</feature>
<name>A0A411CGH9_9CAUD</name>
<dbReference type="InterPro" id="IPR056973">
    <property type="entry name" value="Phage_L5_Gp47"/>
</dbReference>
<keyword evidence="4" id="KW-1185">Reference proteome</keyword>
<evidence type="ECO:0000259" key="2">
    <source>
        <dbReference type="Pfam" id="PF13936"/>
    </source>
</evidence>
<dbReference type="Proteomes" id="UP000289795">
    <property type="component" value="Segment"/>
</dbReference>
<dbReference type="EMBL" id="MK359352">
    <property type="protein sequence ID" value="QAY12985.1"/>
    <property type="molecule type" value="Genomic_DNA"/>
</dbReference>
<dbReference type="Pfam" id="PF23887">
    <property type="entry name" value="Phage_Gene47"/>
    <property type="match status" value="1"/>
</dbReference>
<organism evidence="3 4">
    <name type="scientific">Mycobacterium phage JewelBug</name>
    <dbReference type="NCBI Taxonomy" id="2502450"/>
    <lineage>
        <taxon>Viruses</taxon>
        <taxon>Duplodnaviria</taxon>
        <taxon>Heunggongvirae</taxon>
        <taxon>Uroviricota</taxon>
        <taxon>Caudoviricetes</taxon>
        <taxon>Gladiatorvirus</taxon>
        <taxon>Gladiatorvirus jewelbug</taxon>
    </lineage>
</organism>
<keyword evidence="1" id="KW-0175">Coiled coil</keyword>
<sequence length="212" mass="24061">MARRATVVVTEYSGMKVLAGEPLLDTQEGTLTIIFEDLTARIFNWDKVVDYYHMSEAETRQWLEERGAQLMRKKELKAELSKARGLINELVEDLDDADNKIHVASTSNIALRAEVGTLREANKKLADRLNEALRANREFASKQRLQNDLFGKAMVQVQPERGPKRPNRKKLTAQEVRDIRDAYYGGASQKQLASNYGVNPATISRTVRGIYH</sequence>
<dbReference type="RefSeq" id="YP_010061184.1">
    <property type="nucleotide sequence ID" value="NC_054780.1"/>
</dbReference>
<evidence type="ECO:0000313" key="3">
    <source>
        <dbReference type="EMBL" id="QAY12985.1"/>
    </source>
</evidence>
<dbReference type="KEGG" id="vg:64869066"/>
<evidence type="ECO:0000256" key="1">
    <source>
        <dbReference type="SAM" id="Coils"/>
    </source>
</evidence>
<reference evidence="3 4" key="1">
    <citation type="submission" date="2019-01" db="EMBL/GenBank/DDBJ databases">
        <authorList>
            <person name="Alm M."/>
            <person name="Atherton K."/>
            <person name="Bell S."/>
            <person name="Besich D."/>
            <person name="Binti S.O."/>
            <person name="Bosler J."/>
            <person name="Canida L."/>
            <person name="Carpenter K."/>
            <person name="Chang C."/>
            <person name="Chen Y."/>
            <person name="Conrad A."/>
            <person name="Cooper L."/>
            <person name="Falender Z."/>
            <person name="Fields N."/>
            <person name="Greene J."/>
            <person name="Grover M."/>
            <person name="Hegwood M."/>
            <person name="Hoban D."/>
            <person name="Horn B."/>
            <person name="House R."/>
            <person name="Jankowski L."/>
            <person name="Jeon J."/>
            <person name="Kerstiens E."/>
            <person name="Kilhoffer S."/>
            <person name="Krug D."/>
            <person name="Ku M."/>
            <person name="Kuchta V."/>
            <person name="Lantz T."/>
            <person name="Leazer E."/>
            <person name="Lin C."/>
            <person name="Markowicz R."/>
            <person name="Martin E."/>
            <person name="Mcanulty B."/>
            <person name="Mcginness S."/>
            <person name="Miller C."/>
            <person name="Misicko E."/>
            <person name="Muskat M."/>
            <person name="Novak L."/>
            <person name="Palm E."/>
            <person name="Paul E."/>
            <person name="Primer L."/>
            <person name="Rawson E."/>
            <person name="Reyes B."/>
            <person name="Richards C."/>
            <person name="Rodibaugh M."/>
            <person name="Roleck C."/>
            <person name="Roush M."/>
            <person name="Sanchez C."/>
            <person name="Sears T."/>
            <person name="Smith A."/>
            <person name="Smith G."/>
            <person name="Trende R."/>
            <person name="Whitt F."/>
            <person name="Zhang H."/>
            <person name="Agee R."/>
            <person name="Li Y."/>
            <person name="Clase K.L."/>
            <person name="Gurney S.M.R."/>
            <person name="Garlena R.A."/>
            <person name="Russell D.A."/>
            <person name="Pope W.H."/>
            <person name="Jacobs-Sera D."/>
            <person name="Hatfull G.F."/>
        </authorList>
    </citation>
    <scope>NUCLEOTIDE SEQUENCE [LARGE SCALE GENOMIC DNA]</scope>
</reference>
<dbReference type="Gene3D" id="1.10.10.60">
    <property type="entry name" value="Homeodomain-like"/>
    <property type="match status" value="1"/>
</dbReference>
<dbReference type="Pfam" id="PF13936">
    <property type="entry name" value="HTH_38"/>
    <property type="match status" value="1"/>
</dbReference>
<accession>A0A411CGH9</accession>
<gene>
    <name evidence="3" type="primary">51</name>
    <name evidence="3" type="ORF">SEA_JEWELBUG_51</name>
</gene>
<evidence type="ECO:0000313" key="4">
    <source>
        <dbReference type="Proteomes" id="UP000289795"/>
    </source>
</evidence>
<feature type="coiled-coil region" evidence="1">
    <location>
        <begin position="73"/>
        <end position="138"/>
    </location>
</feature>
<dbReference type="InterPro" id="IPR025246">
    <property type="entry name" value="IS30-like_HTH"/>
</dbReference>
<protein>
    <recommendedName>
        <fullName evidence="2">Transposase IS30-like HTH domain-containing protein</fullName>
    </recommendedName>
</protein>